<dbReference type="GO" id="GO:0016747">
    <property type="term" value="F:acyltransferase activity, transferring groups other than amino-acyl groups"/>
    <property type="evidence" value="ECO:0007669"/>
    <property type="project" value="InterPro"/>
</dbReference>
<reference evidence="2 3" key="1">
    <citation type="submission" date="2019-11" db="EMBL/GenBank/DDBJ databases">
        <title>Pedobacter petrophilus genome.</title>
        <authorList>
            <person name="Feldbauer M.J."/>
            <person name="Newman J.D."/>
        </authorList>
    </citation>
    <scope>NUCLEOTIDE SEQUENCE [LARGE SCALE GENOMIC DNA]</scope>
    <source>
        <strain evidence="2 3">LMG 29686</strain>
    </source>
</reference>
<dbReference type="RefSeq" id="WP_154283109.1">
    <property type="nucleotide sequence ID" value="NZ_JBHUJQ010000001.1"/>
</dbReference>
<protein>
    <submittedName>
        <fullName evidence="2">GNAT family N-acetyltransferase</fullName>
    </submittedName>
</protein>
<dbReference type="Pfam" id="PF13302">
    <property type="entry name" value="Acetyltransf_3"/>
    <property type="match status" value="1"/>
</dbReference>
<evidence type="ECO:0000313" key="2">
    <source>
        <dbReference type="EMBL" id="MRX78708.1"/>
    </source>
</evidence>
<dbReference type="PANTHER" id="PTHR43792:SF13">
    <property type="entry name" value="ACETYLTRANSFERASE"/>
    <property type="match status" value="1"/>
</dbReference>
<dbReference type="OrthoDB" id="9811523at2"/>
<proteinExistence type="predicted"/>
<keyword evidence="3" id="KW-1185">Reference proteome</keyword>
<dbReference type="InterPro" id="IPR051531">
    <property type="entry name" value="N-acetyltransferase"/>
</dbReference>
<dbReference type="AlphaFoldDB" id="A0A7K0G4H1"/>
<dbReference type="InterPro" id="IPR016181">
    <property type="entry name" value="Acyl_CoA_acyltransferase"/>
</dbReference>
<sequence length="168" mass="19699">MIETERLILKPLHHDQLLKYIKDDHSLEEEFGLLYTRKNISPELQEALQQSTLPEVVDQDRNYCYKTLWMVISKKENRIVGDISFIGEPDQRGEVEIGYGTYETFRGKGYMTEAIRRIVEWAKEQPEVQAIFASTTKENIASYSILEKNNFVHVGEVDEMLSWRLQVK</sequence>
<dbReference type="Proteomes" id="UP000487757">
    <property type="component" value="Unassembled WGS sequence"/>
</dbReference>
<evidence type="ECO:0000259" key="1">
    <source>
        <dbReference type="PROSITE" id="PS51186"/>
    </source>
</evidence>
<dbReference type="SUPFAM" id="SSF55729">
    <property type="entry name" value="Acyl-CoA N-acyltransferases (Nat)"/>
    <property type="match status" value="1"/>
</dbReference>
<accession>A0A7K0G4H1</accession>
<feature type="domain" description="N-acetyltransferase" evidence="1">
    <location>
        <begin position="23"/>
        <end position="168"/>
    </location>
</feature>
<organism evidence="2 3">
    <name type="scientific">Pedobacter petrophilus</name>
    <dbReference type="NCBI Taxonomy" id="1908241"/>
    <lineage>
        <taxon>Bacteria</taxon>
        <taxon>Pseudomonadati</taxon>
        <taxon>Bacteroidota</taxon>
        <taxon>Sphingobacteriia</taxon>
        <taxon>Sphingobacteriales</taxon>
        <taxon>Sphingobacteriaceae</taxon>
        <taxon>Pedobacter</taxon>
    </lineage>
</organism>
<gene>
    <name evidence="2" type="ORF">GJU39_21755</name>
</gene>
<dbReference type="Gene3D" id="3.40.630.30">
    <property type="match status" value="1"/>
</dbReference>
<dbReference type="PROSITE" id="PS51186">
    <property type="entry name" value="GNAT"/>
    <property type="match status" value="1"/>
</dbReference>
<dbReference type="PANTHER" id="PTHR43792">
    <property type="entry name" value="GNAT FAMILY, PUTATIVE (AFU_ORTHOLOGUE AFUA_3G00765)-RELATED-RELATED"/>
    <property type="match status" value="1"/>
</dbReference>
<dbReference type="EMBL" id="WKKH01000067">
    <property type="protein sequence ID" value="MRX78708.1"/>
    <property type="molecule type" value="Genomic_DNA"/>
</dbReference>
<dbReference type="InterPro" id="IPR000182">
    <property type="entry name" value="GNAT_dom"/>
</dbReference>
<dbReference type="CDD" id="cd04301">
    <property type="entry name" value="NAT_SF"/>
    <property type="match status" value="1"/>
</dbReference>
<keyword evidence="2" id="KW-0808">Transferase</keyword>
<evidence type="ECO:0000313" key="3">
    <source>
        <dbReference type="Proteomes" id="UP000487757"/>
    </source>
</evidence>
<name>A0A7K0G4H1_9SPHI</name>
<comment type="caution">
    <text evidence="2">The sequence shown here is derived from an EMBL/GenBank/DDBJ whole genome shotgun (WGS) entry which is preliminary data.</text>
</comment>